<dbReference type="OrthoDB" id="730489at2759"/>
<evidence type="ECO:0000259" key="1">
    <source>
        <dbReference type="Pfam" id="PF12215"/>
    </source>
</evidence>
<sequence>MLQYDSSQITIDSKHQITSVPKFGLKFKFNHKFPDKEKFSQNLKPSWKQIWDLVPMMFRYVPYYWKNSQTGQPILMDYFSMQNSLGIYGCPIGGIGAGTIGRGFAGEFCRYQLRPGIYEYNTLHANQFIVNIKDENGSTIFQSVMSTFDRAKSCFSSWESNLDPEKCLYTALYPRSWSEYDLSEYGVKLVCRQISPVIPHNYKDSSFPCAVFVWQIENICSKIRHVSVTFVIKNGTGNKKQDAMGMPKSETFKNGNICGATIKQTIAGMPCNYSIGVLKSSDNVSVSSVSKLDPNGNGSTLWKKIYSDGLVSLNSEDKKIKDRKEVCVAVSGQRVIEPYDCNDLEFCFAWDMPKVTFPKSSKTYSKFYTKYFGSDGNAGEKILDYALKSYFEWEQLISNEFQRDILNDPNLPDWYKSAIFNELYFIADGGSLWITVDEDDPLETNDPSLLHFKLRSVK</sequence>
<keyword evidence="3" id="KW-1185">Reference proteome</keyword>
<dbReference type="STRING" id="568069.A0A1J1J8E5"/>
<dbReference type="GO" id="GO:0008422">
    <property type="term" value="F:beta-glucosidase activity"/>
    <property type="evidence" value="ECO:0007669"/>
    <property type="project" value="TreeGrafter"/>
</dbReference>
<dbReference type="AlphaFoldDB" id="A0A1J1J8E5"/>
<evidence type="ECO:0000313" key="3">
    <source>
        <dbReference type="Proteomes" id="UP000183832"/>
    </source>
</evidence>
<proteinExistence type="predicted"/>
<dbReference type="PANTHER" id="PTHR12654">
    <property type="entry name" value="BILE ACID BETA-GLUCOSIDASE-RELATED"/>
    <property type="match status" value="1"/>
</dbReference>
<dbReference type="Pfam" id="PF12215">
    <property type="entry name" value="Glyco_hydr_116N"/>
    <property type="match status" value="1"/>
</dbReference>
<gene>
    <name evidence="2" type="ORF">CLUMA_CG021029</name>
</gene>
<dbReference type="InterPro" id="IPR052566">
    <property type="entry name" value="Non-lysos_glucosylceramidase"/>
</dbReference>
<evidence type="ECO:0000313" key="2">
    <source>
        <dbReference type="EMBL" id="CRL08234.1"/>
    </source>
</evidence>
<dbReference type="PANTHER" id="PTHR12654:SF0">
    <property type="entry name" value="NON-LYSOSOMAL GLUCOSYLCERAMIDASE"/>
    <property type="match status" value="1"/>
</dbReference>
<protein>
    <submittedName>
        <fullName evidence="2">CLUMA_CG021029, isoform A</fullName>
    </submittedName>
</protein>
<feature type="domain" description="Glycosyl-hydrolase family 116 N-terminal" evidence="1">
    <location>
        <begin position="89"/>
        <end position="393"/>
    </location>
</feature>
<dbReference type="Proteomes" id="UP000183832">
    <property type="component" value="Unassembled WGS sequence"/>
</dbReference>
<name>A0A1J1J8E5_9DIPT</name>
<accession>A0A1J1J8E5</accession>
<dbReference type="InterPro" id="IPR024462">
    <property type="entry name" value="GH116_N"/>
</dbReference>
<organism evidence="2 3">
    <name type="scientific">Clunio marinus</name>
    <dbReference type="NCBI Taxonomy" id="568069"/>
    <lineage>
        <taxon>Eukaryota</taxon>
        <taxon>Metazoa</taxon>
        <taxon>Ecdysozoa</taxon>
        <taxon>Arthropoda</taxon>
        <taxon>Hexapoda</taxon>
        <taxon>Insecta</taxon>
        <taxon>Pterygota</taxon>
        <taxon>Neoptera</taxon>
        <taxon>Endopterygota</taxon>
        <taxon>Diptera</taxon>
        <taxon>Nematocera</taxon>
        <taxon>Chironomoidea</taxon>
        <taxon>Chironomidae</taxon>
        <taxon>Clunio</taxon>
    </lineage>
</organism>
<dbReference type="EMBL" id="CVRI01000074">
    <property type="protein sequence ID" value="CRL08234.1"/>
    <property type="molecule type" value="Genomic_DNA"/>
</dbReference>
<reference evidence="2 3" key="1">
    <citation type="submission" date="2015-04" db="EMBL/GenBank/DDBJ databases">
        <authorList>
            <person name="Syromyatnikov M.Y."/>
            <person name="Popov V.N."/>
        </authorList>
    </citation>
    <scope>NUCLEOTIDE SEQUENCE [LARGE SCALE GENOMIC DNA]</scope>
</reference>